<reference evidence="4" key="1">
    <citation type="journal article" date="2016" name="Virus Genes">
        <title>Multiple virus infection in a single strain of Fusarium poae shown by deep sequencing.</title>
        <authorList>
            <person name="Osaki H."/>
            <person name="Sasaki A."/>
            <person name="Nomiyama K."/>
            <person name="Tomioka K."/>
        </authorList>
    </citation>
    <scope>NUCLEOTIDE SEQUENCE [LARGE SCALE GENOMIC DNA]</scope>
    <source>
        <strain evidence="4">240374</strain>
    </source>
</reference>
<keyword evidence="2" id="KW-0808">Transferase</keyword>
<dbReference type="OrthoDB" id="5550at10239"/>
<dbReference type="RefSeq" id="YP_009272951.1">
    <property type="nucleotide sequence ID" value="NC_030882.1"/>
</dbReference>
<keyword evidence="3" id="KW-0548">Nucleotidyltransferase</keyword>
<dbReference type="GO" id="GO:0003968">
    <property type="term" value="F:RNA-directed RNA polymerase activity"/>
    <property type="evidence" value="ECO:0007669"/>
    <property type="project" value="UniProtKB-KW"/>
</dbReference>
<dbReference type="InterPro" id="IPR043502">
    <property type="entry name" value="DNA/RNA_pol_sf"/>
</dbReference>
<protein>
    <submittedName>
        <fullName evidence="4">RNA-dependent RNA polymerase</fullName>
    </submittedName>
</protein>
<accession>A0A1B4ZA50</accession>
<proteinExistence type="predicted"/>
<evidence type="ECO:0000313" key="4">
    <source>
        <dbReference type="EMBL" id="BAV56297.1"/>
    </source>
</evidence>
<evidence type="ECO:0000256" key="3">
    <source>
        <dbReference type="ARBA" id="ARBA00022695"/>
    </source>
</evidence>
<sequence length="701" mass="81727">MLANIRDYFHEKLTRLLYDHKIFQSNSKDPDLTLEAHHSSDIERIYKSIHYDFNRSPAPTDYEAQYQSIKHILEDKQSQQGFPHEYYRLHESPIPDDRIPPSGIKLLPFEYKSMNVVTATPEVPESGFKIHPRIERLLRSKYPQYLQYVRKYTRPLGTTNATVSDFFKPQTPSQPVEPTRINHVMSHVMKKMAITPYLPLHFVDTQYDKRPLANGTGYHNRRSHEMNIHALFSHPKEYESKRTSKGYYVNAFLESARSLIHWIKLYGNPFRHCPSDLAQSLREFFLQRPTMLFTRNHISDRDGILKQRPVYAVDDLFLTIESMLTFPAHVIARKPECCIMYGLETIRGSNQILDKIASDYKSFFTIDWSGFDQRLPWVIVKLFFTEYIPRLLVVNHGYAPTYEYPSYPDLTTNDMVSRLTNLLTFLATWYFNMVFVTADGFSYVREHAGVPSGMLNTQFLDSFGNLFLLIDGLIEFGSTDAEIDDILLFIMGDDNSAFTTWSITHLEQFVSFFETYALSRYGMVLSKTKSIITTLRHKIETLSYQCNFGHPRRPIGKLVAQLCFPERGPRPKYMSARAVGMAWASCGQDKTFHDFCRDVYHEFNDDRADLDESAYLHIQSHLPGYLKIDESVRQIVDFQVFPSQQTVYHTVSRWKGPLSYQPKWDLAHFVNQPDVVPPDSVTLYEVWSELNFTPPILHNLF</sequence>
<dbReference type="Proteomes" id="UP000243873">
    <property type="component" value="Genome"/>
</dbReference>
<dbReference type="SUPFAM" id="SSF56672">
    <property type="entry name" value="DNA/RNA polymerases"/>
    <property type="match status" value="1"/>
</dbReference>
<keyword evidence="1 4" id="KW-0696">RNA-directed RNA polymerase</keyword>
<dbReference type="KEGG" id="vg:28715705"/>
<evidence type="ECO:0000256" key="1">
    <source>
        <dbReference type="ARBA" id="ARBA00022484"/>
    </source>
</evidence>
<organism evidence="4">
    <name type="scientific">Fusarium poae virus 1-240374</name>
    <dbReference type="NCBI Taxonomy" id="1849534"/>
    <lineage>
        <taxon>Viruses</taxon>
        <taxon>Riboviria</taxon>
        <taxon>Orthornavirae</taxon>
        <taxon>Pisuviricota</taxon>
        <taxon>Duplopiviricetes</taxon>
        <taxon>Durnavirales</taxon>
        <taxon>Partitiviridae</taxon>
        <taxon>Betapartitivirus</taxon>
        <taxon>Betapartitivirus fusarii</taxon>
        <taxon>Fusarium poae virus 1</taxon>
    </lineage>
</organism>
<name>A0A1B4ZA50_9VIRU</name>
<evidence type="ECO:0000256" key="2">
    <source>
        <dbReference type="ARBA" id="ARBA00022679"/>
    </source>
</evidence>
<dbReference type="GeneID" id="28715705"/>
<dbReference type="EMBL" id="LC150606">
    <property type="protein sequence ID" value="BAV56297.1"/>
    <property type="molecule type" value="Genomic_RNA"/>
</dbReference>